<keyword evidence="2 5" id="KW-0812">Transmembrane</keyword>
<feature type="transmembrane region" description="Helical" evidence="5">
    <location>
        <begin position="49"/>
        <end position="67"/>
    </location>
</feature>
<dbReference type="RefSeq" id="WP_259542669.1">
    <property type="nucleotide sequence ID" value="NZ_JANLCJ010000085.1"/>
</dbReference>
<dbReference type="NCBIfam" id="TIGR01593">
    <property type="entry name" value="holin_tox_secr"/>
    <property type="match status" value="1"/>
</dbReference>
<proteinExistence type="predicted"/>
<protein>
    <submittedName>
        <fullName evidence="6">Phage holin family protein</fullName>
    </submittedName>
</protein>
<gene>
    <name evidence="6" type="ORF">N1032_23105</name>
</gene>
<name>A0ABT2H9I2_9MICO</name>
<feature type="transmembrane region" description="Helical" evidence="5">
    <location>
        <begin position="17"/>
        <end position="37"/>
    </location>
</feature>
<reference evidence="6" key="1">
    <citation type="submission" date="2022-08" db="EMBL/GenBank/DDBJ databases">
        <authorList>
            <person name="Deng Y."/>
            <person name="Han X.-F."/>
            <person name="Zhang Y.-Q."/>
        </authorList>
    </citation>
    <scope>NUCLEOTIDE SEQUENCE</scope>
    <source>
        <strain evidence="6">CPCC 203386</strain>
    </source>
</reference>
<evidence type="ECO:0000256" key="5">
    <source>
        <dbReference type="SAM" id="Phobius"/>
    </source>
</evidence>
<evidence type="ECO:0000256" key="1">
    <source>
        <dbReference type="ARBA" id="ARBA00004141"/>
    </source>
</evidence>
<keyword evidence="7" id="KW-1185">Reference proteome</keyword>
<dbReference type="EMBL" id="JANLCJ010000085">
    <property type="protein sequence ID" value="MCS5736621.1"/>
    <property type="molecule type" value="Genomic_DNA"/>
</dbReference>
<sequence length="124" mass="14113">MNALLYILRTLPERHDVVVFVFMQIADIGTGLSKAFITRKPNSKIGSRGMVKHLTILCITLLAITLLEYCGMKQFGDWFIYGNIAIYGLSIVENYKECGFWLPAFVEKMFINLKDEIDGKGENK</sequence>
<dbReference type="InterPro" id="IPR006480">
    <property type="entry name" value="Phage_holin_4_1"/>
</dbReference>
<accession>A0ABT2H9I2</accession>
<keyword evidence="3 5" id="KW-1133">Transmembrane helix</keyword>
<dbReference type="Proteomes" id="UP001165586">
    <property type="component" value="Unassembled WGS sequence"/>
</dbReference>
<dbReference type="Pfam" id="PF05105">
    <property type="entry name" value="Phage_holin_4_1"/>
    <property type="match status" value="1"/>
</dbReference>
<comment type="subcellular location">
    <subcellularLocation>
        <location evidence="1">Membrane</location>
        <topology evidence="1">Multi-pass membrane protein</topology>
    </subcellularLocation>
</comment>
<evidence type="ECO:0000256" key="4">
    <source>
        <dbReference type="ARBA" id="ARBA00023136"/>
    </source>
</evidence>
<evidence type="ECO:0000313" key="7">
    <source>
        <dbReference type="Proteomes" id="UP001165586"/>
    </source>
</evidence>
<organism evidence="6 7">
    <name type="scientific">Herbiconiux daphne</name>
    <dbReference type="NCBI Taxonomy" id="2970914"/>
    <lineage>
        <taxon>Bacteria</taxon>
        <taxon>Bacillati</taxon>
        <taxon>Actinomycetota</taxon>
        <taxon>Actinomycetes</taxon>
        <taxon>Micrococcales</taxon>
        <taxon>Microbacteriaceae</taxon>
        <taxon>Herbiconiux</taxon>
    </lineage>
</organism>
<evidence type="ECO:0000256" key="3">
    <source>
        <dbReference type="ARBA" id="ARBA00022989"/>
    </source>
</evidence>
<comment type="caution">
    <text evidence="6">The sequence shown here is derived from an EMBL/GenBank/DDBJ whole genome shotgun (WGS) entry which is preliminary data.</text>
</comment>
<evidence type="ECO:0000313" key="6">
    <source>
        <dbReference type="EMBL" id="MCS5736621.1"/>
    </source>
</evidence>
<evidence type="ECO:0000256" key="2">
    <source>
        <dbReference type="ARBA" id="ARBA00022692"/>
    </source>
</evidence>
<keyword evidence="4 5" id="KW-0472">Membrane</keyword>